<dbReference type="InterPro" id="IPR002925">
    <property type="entry name" value="Dienelactn_hydro"/>
</dbReference>
<proteinExistence type="predicted"/>
<gene>
    <name evidence="2" type="ORF">HK100_006525</name>
</gene>
<feature type="non-terminal residue" evidence="2">
    <location>
        <position position="1"/>
    </location>
</feature>
<protein>
    <recommendedName>
        <fullName evidence="1">Dienelactone hydrolase domain-containing protein</fullName>
    </recommendedName>
</protein>
<feature type="domain" description="Dienelactone hydrolase" evidence="1">
    <location>
        <begin position="44"/>
        <end position="258"/>
    </location>
</feature>
<evidence type="ECO:0000259" key="1">
    <source>
        <dbReference type="Pfam" id="PF01738"/>
    </source>
</evidence>
<evidence type="ECO:0000313" key="3">
    <source>
        <dbReference type="Proteomes" id="UP001211907"/>
    </source>
</evidence>
<organism evidence="2 3">
    <name type="scientific">Physocladia obscura</name>
    <dbReference type="NCBI Taxonomy" id="109957"/>
    <lineage>
        <taxon>Eukaryota</taxon>
        <taxon>Fungi</taxon>
        <taxon>Fungi incertae sedis</taxon>
        <taxon>Chytridiomycota</taxon>
        <taxon>Chytridiomycota incertae sedis</taxon>
        <taxon>Chytridiomycetes</taxon>
        <taxon>Chytridiales</taxon>
        <taxon>Chytriomycetaceae</taxon>
        <taxon>Physocladia</taxon>
    </lineage>
</organism>
<sequence length="260" mass="27829">HQFEIRIKTMTELTADCCALKASFNSEYTPTGHDVQVISTDDYYAAPPSGVTSTKAVVWVYDIFGMHANTRQAADLLAKQLGVHVIAPNFFRDEKCDRAGGRAALMAFVGKHSYAAHVRDDVRAVLAWLAADKHVTSVAVFGLCWGGRIAVNAGQESGEDWALVKAVGSAHPSLLTADDGKTLAVPLCLLPSSGEDTAIMDAIFHDVKANTNIAEKSVHVRFNDMPHGFVGAGADFNDPAKLKAANDALNLAADFFKANL</sequence>
<dbReference type="Gene3D" id="3.40.50.1820">
    <property type="entry name" value="alpha/beta hydrolase"/>
    <property type="match status" value="1"/>
</dbReference>
<dbReference type="Proteomes" id="UP001211907">
    <property type="component" value="Unassembled WGS sequence"/>
</dbReference>
<dbReference type="SUPFAM" id="SSF53474">
    <property type="entry name" value="alpha/beta-Hydrolases"/>
    <property type="match status" value="1"/>
</dbReference>
<dbReference type="GO" id="GO:0016787">
    <property type="term" value="F:hydrolase activity"/>
    <property type="evidence" value="ECO:0007669"/>
    <property type="project" value="InterPro"/>
</dbReference>
<comment type="caution">
    <text evidence="2">The sequence shown here is derived from an EMBL/GenBank/DDBJ whole genome shotgun (WGS) entry which is preliminary data.</text>
</comment>
<keyword evidence="3" id="KW-1185">Reference proteome</keyword>
<evidence type="ECO:0000313" key="2">
    <source>
        <dbReference type="EMBL" id="KAJ3131313.1"/>
    </source>
</evidence>
<dbReference type="PANTHER" id="PTHR47668:SF1">
    <property type="entry name" value="DIENELACTONE HYDROLASE DOMAIN-CONTAINING PROTEIN-RELATED"/>
    <property type="match status" value="1"/>
</dbReference>
<accession>A0AAD5T5R8</accession>
<dbReference type="AlphaFoldDB" id="A0AAD5T5R8"/>
<dbReference type="EMBL" id="JADGJH010000302">
    <property type="protein sequence ID" value="KAJ3131313.1"/>
    <property type="molecule type" value="Genomic_DNA"/>
</dbReference>
<dbReference type="InterPro" id="IPR029058">
    <property type="entry name" value="AB_hydrolase_fold"/>
</dbReference>
<reference evidence="2" key="1">
    <citation type="submission" date="2020-05" db="EMBL/GenBank/DDBJ databases">
        <title>Phylogenomic resolution of chytrid fungi.</title>
        <authorList>
            <person name="Stajich J.E."/>
            <person name="Amses K."/>
            <person name="Simmons R."/>
            <person name="Seto K."/>
            <person name="Myers J."/>
            <person name="Bonds A."/>
            <person name="Quandt C.A."/>
            <person name="Barry K."/>
            <person name="Liu P."/>
            <person name="Grigoriev I."/>
            <person name="Longcore J.E."/>
            <person name="James T.Y."/>
        </authorList>
    </citation>
    <scope>NUCLEOTIDE SEQUENCE</scope>
    <source>
        <strain evidence="2">JEL0513</strain>
    </source>
</reference>
<name>A0AAD5T5R8_9FUNG</name>
<dbReference type="Pfam" id="PF01738">
    <property type="entry name" value="DLH"/>
    <property type="match status" value="1"/>
</dbReference>
<dbReference type="PANTHER" id="PTHR47668">
    <property type="entry name" value="DIENELACTONE HYDROLASE FAMILY PROTEIN (AFU_ORTHOLOGUE AFUA_6G01940)"/>
    <property type="match status" value="1"/>
</dbReference>